<dbReference type="OrthoDB" id="10649646at2759"/>
<keyword evidence="2" id="KW-1185">Reference proteome</keyword>
<organism evidence="1 2">
    <name type="scientific">Rickenella mellea</name>
    <dbReference type="NCBI Taxonomy" id="50990"/>
    <lineage>
        <taxon>Eukaryota</taxon>
        <taxon>Fungi</taxon>
        <taxon>Dikarya</taxon>
        <taxon>Basidiomycota</taxon>
        <taxon>Agaricomycotina</taxon>
        <taxon>Agaricomycetes</taxon>
        <taxon>Hymenochaetales</taxon>
        <taxon>Rickenellaceae</taxon>
        <taxon>Rickenella</taxon>
    </lineage>
</organism>
<reference evidence="1 2" key="1">
    <citation type="submission" date="2018-06" db="EMBL/GenBank/DDBJ databases">
        <title>A transcriptomic atlas of mushroom development highlights an independent origin of complex multicellularity.</title>
        <authorList>
            <consortium name="DOE Joint Genome Institute"/>
            <person name="Krizsan K."/>
            <person name="Almasi E."/>
            <person name="Merenyi Z."/>
            <person name="Sahu N."/>
            <person name="Viragh M."/>
            <person name="Koszo T."/>
            <person name="Mondo S."/>
            <person name="Kiss B."/>
            <person name="Balint B."/>
            <person name="Kues U."/>
            <person name="Barry K."/>
            <person name="Hegedus J.C."/>
            <person name="Henrissat B."/>
            <person name="Johnson J."/>
            <person name="Lipzen A."/>
            <person name="Ohm R."/>
            <person name="Nagy I."/>
            <person name="Pangilinan J."/>
            <person name="Yan J."/>
            <person name="Xiong Y."/>
            <person name="Grigoriev I.V."/>
            <person name="Hibbett D.S."/>
            <person name="Nagy L.G."/>
        </authorList>
    </citation>
    <scope>NUCLEOTIDE SEQUENCE [LARGE SCALE GENOMIC DNA]</scope>
    <source>
        <strain evidence="1 2">SZMC22713</strain>
    </source>
</reference>
<accession>A0A4Y7PJL6</accession>
<evidence type="ECO:0000313" key="1">
    <source>
        <dbReference type="EMBL" id="TDL14739.1"/>
    </source>
</evidence>
<sequence length="188" mass="21104">MQHTAMESTAVTQRIQLIVQASTEDNEPQTKAVTRNSRPCSACSLLHRRCNISPPFSNLLCQRCSKKGFAKCPPHVSRTILVERRAQEAFQITSDTVSSQSPNHETFDVERVQHANRPSSSEEGLVLLGSCADQSNAISYPHPECGIDLSWHDRECIALANSAQQWYYGVSGLPWLPKQQSPMEYYRI</sequence>
<dbReference type="AlphaFoldDB" id="A0A4Y7PJL6"/>
<dbReference type="EMBL" id="ML170311">
    <property type="protein sequence ID" value="TDL14739.1"/>
    <property type="molecule type" value="Genomic_DNA"/>
</dbReference>
<name>A0A4Y7PJL6_9AGAM</name>
<dbReference type="Proteomes" id="UP000294933">
    <property type="component" value="Unassembled WGS sequence"/>
</dbReference>
<evidence type="ECO:0000313" key="2">
    <source>
        <dbReference type="Proteomes" id="UP000294933"/>
    </source>
</evidence>
<evidence type="ECO:0008006" key="3">
    <source>
        <dbReference type="Google" id="ProtNLM"/>
    </source>
</evidence>
<gene>
    <name evidence="1" type="ORF">BD410DRAFT_168257</name>
</gene>
<proteinExistence type="predicted"/>
<protein>
    <recommendedName>
        <fullName evidence="3">Zn(2)-C6 fungal-type domain-containing protein</fullName>
    </recommendedName>
</protein>
<dbReference type="VEuPathDB" id="FungiDB:BD410DRAFT_168257"/>